<dbReference type="GO" id="GO:0003677">
    <property type="term" value="F:DNA binding"/>
    <property type="evidence" value="ECO:0007669"/>
    <property type="project" value="TreeGrafter"/>
</dbReference>
<comment type="caution">
    <text evidence="3">The sequence shown here is derived from an EMBL/GenBank/DDBJ whole genome shotgun (WGS) entry which is preliminary data.</text>
</comment>
<proteinExistence type="predicted"/>
<dbReference type="InterPro" id="IPR050863">
    <property type="entry name" value="CenT-Element_Derived"/>
</dbReference>
<dbReference type="InterPro" id="IPR036397">
    <property type="entry name" value="RNaseH_sf"/>
</dbReference>
<evidence type="ECO:0000313" key="4">
    <source>
        <dbReference type="Proteomes" id="UP000801492"/>
    </source>
</evidence>
<dbReference type="InterPro" id="IPR004875">
    <property type="entry name" value="DDE_SF_endonuclease_dom"/>
</dbReference>
<evidence type="ECO:0000259" key="2">
    <source>
        <dbReference type="Pfam" id="PF03184"/>
    </source>
</evidence>
<feature type="compositionally biased region" description="Polar residues" evidence="1">
    <location>
        <begin position="348"/>
        <end position="373"/>
    </location>
</feature>
<dbReference type="Proteomes" id="UP000801492">
    <property type="component" value="Unassembled WGS sequence"/>
</dbReference>
<keyword evidence="4" id="KW-1185">Reference proteome</keyword>
<gene>
    <name evidence="3" type="ORF">ILUMI_13103</name>
</gene>
<dbReference type="PANTHER" id="PTHR19303:SF71">
    <property type="entry name" value="ZINC FINGER PHD-TYPE DOMAIN-CONTAINING PROTEIN"/>
    <property type="match status" value="1"/>
</dbReference>
<dbReference type="Pfam" id="PF03184">
    <property type="entry name" value="DDE_1"/>
    <property type="match status" value="1"/>
</dbReference>
<reference evidence="3" key="1">
    <citation type="submission" date="2019-08" db="EMBL/GenBank/DDBJ databases">
        <title>The genome of the North American firefly Photinus pyralis.</title>
        <authorList>
            <consortium name="Photinus pyralis genome working group"/>
            <person name="Fallon T.R."/>
            <person name="Sander Lower S.E."/>
            <person name="Weng J.-K."/>
        </authorList>
    </citation>
    <scope>NUCLEOTIDE SEQUENCE</scope>
    <source>
        <strain evidence="3">TRF0915ILg1</strain>
        <tissue evidence="3">Whole body</tissue>
    </source>
</reference>
<organism evidence="3 4">
    <name type="scientific">Ignelater luminosus</name>
    <name type="common">Cucubano</name>
    <name type="synonym">Pyrophorus luminosus</name>
    <dbReference type="NCBI Taxonomy" id="2038154"/>
    <lineage>
        <taxon>Eukaryota</taxon>
        <taxon>Metazoa</taxon>
        <taxon>Ecdysozoa</taxon>
        <taxon>Arthropoda</taxon>
        <taxon>Hexapoda</taxon>
        <taxon>Insecta</taxon>
        <taxon>Pterygota</taxon>
        <taxon>Neoptera</taxon>
        <taxon>Endopterygota</taxon>
        <taxon>Coleoptera</taxon>
        <taxon>Polyphaga</taxon>
        <taxon>Elateriformia</taxon>
        <taxon>Elateroidea</taxon>
        <taxon>Elateridae</taxon>
        <taxon>Agrypninae</taxon>
        <taxon>Pyrophorini</taxon>
        <taxon>Ignelater</taxon>
    </lineage>
</organism>
<evidence type="ECO:0000313" key="3">
    <source>
        <dbReference type="EMBL" id="KAF2893070.1"/>
    </source>
</evidence>
<dbReference type="GO" id="GO:0005634">
    <property type="term" value="C:nucleus"/>
    <property type="evidence" value="ECO:0007669"/>
    <property type="project" value="TreeGrafter"/>
</dbReference>
<dbReference type="OrthoDB" id="8187571at2759"/>
<feature type="region of interest" description="Disordered" evidence="1">
    <location>
        <begin position="1"/>
        <end position="29"/>
    </location>
</feature>
<dbReference type="EMBL" id="VTPC01008270">
    <property type="protein sequence ID" value="KAF2893070.1"/>
    <property type="molecule type" value="Genomic_DNA"/>
</dbReference>
<sequence length="408" mass="45704">MTTKDLSPATRSGLPVGSPISGRNQHGMKEKNIKIRENKKLPTDNISNILNRTSRELIKALLNWDWSFFQSLGRSILFQESKNWMLQKRKKKFSKTVALILIDNARRYAATEEYKDLGNKGHEQVGAVTSAERGEQVTVAAVVNAQGSVMPHMILFPRKNFRNHFIRDGLRGCSGTANGSGWMNEETFVMFVHHFIKHSKPSPDNPVLLLLDNHSSHFSVEAINLCRDHGMVMLSSPPHCSHRLQPLDLPVFRPFKRQCSSGIDAWLKNNPGKTLTIYDLPKIINQAHLKAMTPANIVSGFSSARISSFNADAFDDSDFLPAIVTDRPAPGNSPNLSEEISPTEKRSANTNDQRIQENTSSVTDPQEGTSRTQFFPEASRSFPKASDRKPNCKRSQRRTTAILTRKSV</sequence>
<name>A0A8K0G651_IGNLU</name>
<dbReference type="AlphaFoldDB" id="A0A8K0G651"/>
<evidence type="ECO:0000256" key="1">
    <source>
        <dbReference type="SAM" id="MobiDB-lite"/>
    </source>
</evidence>
<protein>
    <recommendedName>
        <fullName evidence="2">DDE-1 domain-containing protein</fullName>
    </recommendedName>
</protein>
<dbReference type="Gene3D" id="3.30.420.10">
    <property type="entry name" value="Ribonuclease H-like superfamily/Ribonuclease H"/>
    <property type="match status" value="1"/>
</dbReference>
<dbReference type="PANTHER" id="PTHR19303">
    <property type="entry name" value="TRANSPOSON"/>
    <property type="match status" value="1"/>
</dbReference>
<feature type="domain" description="DDE-1" evidence="2">
    <location>
        <begin position="136"/>
        <end position="301"/>
    </location>
</feature>
<accession>A0A8K0G651</accession>
<feature type="region of interest" description="Disordered" evidence="1">
    <location>
        <begin position="322"/>
        <end position="408"/>
    </location>
</feature>